<dbReference type="Proteomes" id="UP000229500">
    <property type="component" value="Unassembled WGS sequence"/>
</dbReference>
<feature type="transmembrane region" description="Helical" evidence="1">
    <location>
        <begin position="285"/>
        <end position="305"/>
    </location>
</feature>
<feature type="transmembrane region" description="Helical" evidence="1">
    <location>
        <begin position="416"/>
        <end position="437"/>
    </location>
</feature>
<feature type="transmembrane region" description="Helical" evidence="1">
    <location>
        <begin position="139"/>
        <end position="161"/>
    </location>
</feature>
<reference evidence="4" key="1">
    <citation type="submission" date="2017-09" db="EMBL/GenBank/DDBJ databases">
        <title>Depth-based differentiation of microbial function through sediment-hosted aquifers and enrichment of novel symbionts in the deep terrestrial subsurface.</title>
        <authorList>
            <person name="Probst A.J."/>
            <person name="Ladd B."/>
            <person name="Jarett J.K."/>
            <person name="Geller-Mcgrath D.E."/>
            <person name="Sieber C.M.K."/>
            <person name="Emerson J.B."/>
            <person name="Anantharaman K."/>
            <person name="Thomas B.C."/>
            <person name="Malmstrom R."/>
            <person name="Stieglmeier M."/>
            <person name="Klingl A."/>
            <person name="Woyke T."/>
            <person name="Ryan C.M."/>
            <person name="Banfield J.F."/>
        </authorList>
    </citation>
    <scope>NUCLEOTIDE SEQUENCE [LARGE SCALE GENOMIC DNA]</scope>
</reference>
<feature type="transmembrane region" description="Helical" evidence="1">
    <location>
        <begin position="173"/>
        <end position="189"/>
    </location>
</feature>
<dbReference type="InterPro" id="IPR038731">
    <property type="entry name" value="RgtA/B/C-like"/>
</dbReference>
<sequence>MIKFPFTDSLSPFNPKKVKLNFSSSGVLFLFLGIIFNLISLYFHYFFDFSMPTVQADIATSSYVVSLVFLGVSFYILQVKNEKLKTDFNSRDKILLATIIGLGLLIRIYKLDSVGHLPEDNLWMNQAFRVINRTVRSPFLFIGDLPTNLPVYPVAFFYLIFKNIDYAVRLPSILYDGLFLLSLFFLVYETLGKKIAFWSLFLASFSIWGIHNSRLAWHNLSTNPLLITASLLFLVRILKYTKTTDFYWCAFFLGMAFNLLYIPALIIPVVFLFLLIYLFPRIKLFSYHLFIISFISFFVISPTLVKLYKYPQTLSRHEGFFSENLNRASKRAGPLSYYFEQFSLVIKEFGYSKNHYSSDGPWGPALNPLMVLLYHFGLVFCLLQLTLPSFRLFFLSWIVMFIPVVILYITGSVWRLINFAPSVFIFSAVGIGALTGYAEKILPQSLKKIGVNFIGVFLIILFSIYFKQEYKQFFYTRTVERQNHIFQLCKNVEKKLGQLYYTEIWVSNDWCGQTLKTVLSSKADVNLYYRLSDIPLDFSTSKKIIIKTVSKTNPRSLVLGAQDLGMLKDQVTDEKTEDYIEIYYAP</sequence>
<feature type="transmembrane region" description="Helical" evidence="1">
    <location>
        <begin position="365"/>
        <end position="385"/>
    </location>
</feature>
<proteinExistence type="predicted"/>
<protein>
    <recommendedName>
        <fullName evidence="2">Glycosyltransferase RgtA/B/C/D-like domain-containing protein</fullName>
    </recommendedName>
</protein>
<keyword evidence="1" id="KW-0812">Transmembrane</keyword>
<organism evidence="3 4">
    <name type="scientific">Candidatus Shapirobacteria bacterium CG10_big_fil_rev_8_21_14_0_10_38_14</name>
    <dbReference type="NCBI Taxonomy" id="1974483"/>
    <lineage>
        <taxon>Bacteria</taxon>
        <taxon>Candidatus Shapironibacteriota</taxon>
    </lineage>
</organism>
<feature type="transmembrane region" description="Helical" evidence="1">
    <location>
        <begin position="195"/>
        <end position="213"/>
    </location>
</feature>
<dbReference type="EMBL" id="PFEL01000041">
    <property type="protein sequence ID" value="PJE69226.1"/>
    <property type="molecule type" value="Genomic_DNA"/>
</dbReference>
<feature type="domain" description="Glycosyltransferase RgtA/B/C/D-like" evidence="2">
    <location>
        <begin position="152"/>
        <end position="304"/>
    </location>
</feature>
<evidence type="ECO:0000313" key="4">
    <source>
        <dbReference type="Proteomes" id="UP000229500"/>
    </source>
</evidence>
<dbReference type="AlphaFoldDB" id="A0A2M8L601"/>
<keyword evidence="1" id="KW-0472">Membrane</keyword>
<feature type="transmembrane region" description="Helical" evidence="1">
    <location>
        <begin position="220"/>
        <end position="238"/>
    </location>
</feature>
<name>A0A2M8L601_9BACT</name>
<dbReference type="Pfam" id="PF13231">
    <property type="entry name" value="PMT_2"/>
    <property type="match status" value="1"/>
</dbReference>
<gene>
    <name evidence="3" type="ORF">COU96_00855</name>
</gene>
<evidence type="ECO:0000256" key="1">
    <source>
        <dbReference type="SAM" id="Phobius"/>
    </source>
</evidence>
<keyword evidence="1" id="KW-1133">Transmembrane helix</keyword>
<accession>A0A2M8L601</accession>
<evidence type="ECO:0000259" key="2">
    <source>
        <dbReference type="Pfam" id="PF13231"/>
    </source>
</evidence>
<feature type="transmembrane region" description="Helical" evidence="1">
    <location>
        <begin position="250"/>
        <end position="278"/>
    </location>
</feature>
<comment type="caution">
    <text evidence="3">The sequence shown here is derived from an EMBL/GenBank/DDBJ whole genome shotgun (WGS) entry which is preliminary data.</text>
</comment>
<feature type="transmembrane region" description="Helical" evidence="1">
    <location>
        <begin position="392"/>
        <end position="410"/>
    </location>
</feature>
<feature type="transmembrane region" description="Helical" evidence="1">
    <location>
        <begin position="449"/>
        <end position="466"/>
    </location>
</feature>
<feature type="transmembrane region" description="Helical" evidence="1">
    <location>
        <begin position="58"/>
        <end position="77"/>
    </location>
</feature>
<evidence type="ECO:0000313" key="3">
    <source>
        <dbReference type="EMBL" id="PJE69226.1"/>
    </source>
</evidence>
<feature type="transmembrane region" description="Helical" evidence="1">
    <location>
        <begin position="20"/>
        <end position="46"/>
    </location>
</feature>